<reference evidence="3" key="2">
    <citation type="submission" date="2025-09" db="UniProtKB">
        <authorList>
            <consortium name="Ensembl"/>
        </authorList>
    </citation>
    <scope>IDENTIFICATION</scope>
</reference>
<evidence type="ECO:0000256" key="1">
    <source>
        <dbReference type="SAM" id="Coils"/>
    </source>
</evidence>
<organism evidence="3 4">
    <name type="scientific">Periophthalmus magnuspinnatus</name>
    <dbReference type="NCBI Taxonomy" id="409849"/>
    <lineage>
        <taxon>Eukaryota</taxon>
        <taxon>Metazoa</taxon>
        <taxon>Chordata</taxon>
        <taxon>Craniata</taxon>
        <taxon>Vertebrata</taxon>
        <taxon>Euteleostomi</taxon>
        <taxon>Actinopterygii</taxon>
        <taxon>Neopterygii</taxon>
        <taxon>Teleostei</taxon>
        <taxon>Neoteleostei</taxon>
        <taxon>Acanthomorphata</taxon>
        <taxon>Gobiaria</taxon>
        <taxon>Gobiiformes</taxon>
        <taxon>Gobioidei</taxon>
        <taxon>Gobiidae</taxon>
        <taxon>Oxudercinae</taxon>
        <taxon>Periophthalmus</taxon>
    </lineage>
</organism>
<protein>
    <submittedName>
        <fullName evidence="3">Uncharacterized protein</fullName>
    </submittedName>
</protein>
<accession>A0A3B4AN00</accession>
<evidence type="ECO:0000313" key="4">
    <source>
        <dbReference type="Proteomes" id="UP000261520"/>
    </source>
</evidence>
<dbReference type="AlphaFoldDB" id="A0A3B4AN00"/>
<feature type="transmembrane region" description="Helical" evidence="2">
    <location>
        <begin position="36"/>
        <end position="53"/>
    </location>
</feature>
<name>A0A3B4AN00_9GOBI</name>
<evidence type="ECO:0000256" key="2">
    <source>
        <dbReference type="SAM" id="Phobius"/>
    </source>
</evidence>
<sequence length="75" mass="8738">MEGELAKAREEAARQQKLQEEERRINEEFEKSEQVLSLWAFSLAILFFIYLSMTFKAKSLWENTGAVVMAVRRPG</sequence>
<evidence type="ECO:0000313" key="3">
    <source>
        <dbReference type="Ensembl" id="ENSPMGP00000017776.1"/>
    </source>
</evidence>
<keyword evidence="2" id="KW-1133">Transmembrane helix</keyword>
<dbReference type="Ensembl" id="ENSPMGT00000018967.1">
    <property type="protein sequence ID" value="ENSPMGP00000017776.1"/>
    <property type="gene ID" value="ENSPMGG00000014546.1"/>
</dbReference>
<dbReference type="Proteomes" id="UP000261520">
    <property type="component" value="Unplaced"/>
</dbReference>
<keyword evidence="2" id="KW-0812">Transmembrane</keyword>
<feature type="coiled-coil region" evidence="1">
    <location>
        <begin position="5"/>
        <end position="35"/>
    </location>
</feature>
<reference evidence="3" key="1">
    <citation type="submission" date="2025-08" db="UniProtKB">
        <authorList>
            <consortium name="Ensembl"/>
        </authorList>
    </citation>
    <scope>IDENTIFICATION</scope>
</reference>
<keyword evidence="1" id="KW-0175">Coiled coil</keyword>
<proteinExistence type="predicted"/>
<keyword evidence="4" id="KW-1185">Reference proteome</keyword>
<keyword evidence="2" id="KW-0472">Membrane</keyword>